<feature type="transmembrane region" description="Helical" evidence="1">
    <location>
        <begin position="395"/>
        <end position="415"/>
    </location>
</feature>
<dbReference type="AlphaFoldDB" id="A0A419EP34"/>
<sequence>MRNLPLSNASFKQAKHSLFAAHADLVAAFLLATLNMLVLSMCWKLQGIQADESTYIYGALEMLRGKAIYRDFWVFYPPGIFFLTMGVFALLGKSLLALRMVLALCASATAAVLYLLGRQFMSRFSSAVASVLFILLGVNLWPVFGHHWTSTFALVFSALCMVSFLRQRRTGLLAWSGVFCGITILLQMHKGVPLMMGSLLVLLIRNWSGGSILRSLGAFSRVATLYVLTSLLPVSIALLYLLKIGVFTDAVNAVIVFPYRRLADLTSPDYGVPYAAYSVSVLSHLMRFVKLGEATNICIRAVAGLIAFAAPISAVFVVGMPALGKRKKEEREVTGFVAVATLACLAASISRPDFHHLLTSIPMGYVTLVFLVSSLRVGSWSGHWVAALKGIRGLLFTAVLAPAALVGLGTLLFAFHVEPVFLGSSLGFVSIVTERQPDSLLRTPQELLIGYVKASTAPEEKILAMPFSPFVYYLTERRSVTRFPMLLSSMNDAGQMAEVIADLEADRTRLVILDPTASWDQFKAALPYADERQFRENPLLRYIAGNYRKVADYGGFVVMERVSAPVR</sequence>
<evidence type="ECO:0000256" key="1">
    <source>
        <dbReference type="SAM" id="Phobius"/>
    </source>
</evidence>
<feature type="transmembrane region" description="Helical" evidence="1">
    <location>
        <begin position="301"/>
        <end position="321"/>
    </location>
</feature>
<reference evidence="3 4" key="1">
    <citation type="journal article" date="2017" name="ISME J.">
        <title>Energy and carbon metabolisms in a deep terrestrial subsurface fluid microbial community.</title>
        <authorList>
            <person name="Momper L."/>
            <person name="Jungbluth S.P."/>
            <person name="Lee M.D."/>
            <person name="Amend J.P."/>
        </authorList>
    </citation>
    <scope>NUCLEOTIDE SEQUENCE [LARGE SCALE GENOMIC DNA]</scope>
    <source>
        <strain evidence="3">SURF_17</strain>
    </source>
</reference>
<feature type="transmembrane region" description="Helical" evidence="1">
    <location>
        <begin position="172"/>
        <end position="188"/>
    </location>
</feature>
<keyword evidence="1" id="KW-1133">Transmembrane helix</keyword>
<feature type="transmembrane region" description="Helical" evidence="1">
    <location>
        <begin position="225"/>
        <end position="242"/>
    </location>
</feature>
<gene>
    <name evidence="3" type="ORF">C4532_18970</name>
</gene>
<feature type="transmembrane region" description="Helical" evidence="1">
    <location>
        <begin position="357"/>
        <end position="375"/>
    </location>
</feature>
<feature type="domain" description="Glycosyltransferase RgtA/B/C/D-like" evidence="2">
    <location>
        <begin position="77"/>
        <end position="225"/>
    </location>
</feature>
<proteinExistence type="predicted"/>
<feature type="transmembrane region" description="Helical" evidence="1">
    <location>
        <begin position="72"/>
        <end position="91"/>
    </location>
</feature>
<evidence type="ECO:0000313" key="4">
    <source>
        <dbReference type="Proteomes" id="UP000285961"/>
    </source>
</evidence>
<accession>A0A419EP34</accession>
<comment type="caution">
    <text evidence="3">The sequence shown here is derived from an EMBL/GenBank/DDBJ whole genome shotgun (WGS) entry which is preliminary data.</text>
</comment>
<feature type="transmembrane region" description="Helical" evidence="1">
    <location>
        <begin position="20"/>
        <end position="39"/>
    </location>
</feature>
<dbReference type="Proteomes" id="UP000285961">
    <property type="component" value="Unassembled WGS sequence"/>
</dbReference>
<evidence type="ECO:0000259" key="2">
    <source>
        <dbReference type="Pfam" id="PF13231"/>
    </source>
</evidence>
<feature type="transmembrane region" description="Helical" evidence="1">
    <location>
        <begin position="97"/>
        <end position="117"/>
    </location>
</feature>
<feature type="transmembrane region" description="Helical" evidence="1">
    <location>
        <begin position="124"/>
        <end position="141"/>
    </location>
</feature>
<dbReference type="InterPro" id="IPR038731">
    <property type="entry name" value="RgtA/B/C-like"/>
</dbReference>
<dbReference type="Pfam" id="PF13231">
    <property type="entry name" value="PMT_2"/>
    <property type="match status" value="1"/>
</dbReference>
<evidence type="ECO:0000313" key="3">
    <source>
        <dbReference type="EMBL" id="RJP64724.1"/>
    </source>
</evidence>
<protein>
    <recommendedName>
        <fullName evidence="2">Glycosyltransferase RgtA/B/C/D-like domain-containing protein</fullName>
    </recommendedName>
</protein>
<feature type="transmembrane region" description="Helical" evidence="1">
    <location>
        <begin position="147"/>
        <end position="165"/>
    </location>
</feature>
<organism evidence="3 4">
    <name type="scientific">Candidatus Abyssobacteria bacterium SURF_17</name>
    <dbReference type="NCBI Taxonomy" id="2093361"/>
    <lineage>
        <taxon>Bacteria</taxon>
        <taxon>Pseudomonadati</taxon>
        <taxon>Candidatus Hydrogenedentota</taxon>
        <taxon>Candidatus Abyssobacteria</taxon>
    </lineage>
</organism>
<name>A0A419EP34_9BACT</name>
<keyword evidence="1" id="KW-0812">Transmembrane</keyword>
<keyword evidence="1" id="KW-0472">Membrane</keyword>
<dbReference type="EMBL" id="QZKI01000136">
    <property type="protein sequence ID" value="RJP64724.1"/>
    <property type="molecule type" value="Genomic_DNA"/>
</dbReference>